<comment type="caution">
    <text evidence="2">The sequence shown here is derived from an EMBL/GenBank/DDBJ whole genome shotgun (WGS) entry which is preliminary data.</text>
</comment>
<reference evidence="2 3" key="1">
    <citation type="submission" date="2023-07" db="EMBL/GenBank/DDBJ databases">
        <title>Genomic Encyclopedia of Type Strains, Phase IV (KMG-IV): sequencing the most valuable type-strain genomes for metagenomic binning, comparative biology and taxonomic classification.</title>
        <authorList>
            <person name="Goeker M."/>
        </authorList>
    </citation>
    <scope>NUCLEOTIDE SEQUENCE [LARGE SCALE GENOMIC DNA]</scope>
    <source>
        <strain evidence="2 3">DSM 2457</strain>
    </source>
</reference>
<feature type="transmembrane region" description="Helical" evidence="1">
    <location>
        <begin position="336"/>
        <end position="354"/>
    </location>
</feature>
<gene>
    <name evidence="2" type="ORF">J2S75_003803</name>
</gene>
<dbReference type="RefSeq" id="WP_307022199.1">
    <property type="nucleotide sequence ID" value="NZ_JAUSUI010000009.1"/>
</dbReference>
<keyword evidence="3" id="KW-1185">Reference proteome</keyword>
<dbReference type="EMBL" id="JAUSUI010000009">
    <property type="protein sequence ID" value="MDQ0304758.1"/>
    <property type="molecule type" value="Genomic_DNA"/>
</dbReference>
<feature type="transmembrane region" description="Helical" evidence="1">
    <location>
        <begin position="92"/>
        <end position="117"/>
    </location>
</feature>
<keyword evidence="1" id="KW-0812">Transmembrane</keyword>
<feature type="transmembrane region" description="Helical" evidence="1">
    <location>
        <begin position="12"/>
        <end position="35"/>
    </location>
</feature>
<feature type="transmembrane region" description="Helical" evidence="1">
    <location>
        <begin position="148"/>
        <end position="169"/>
    </location>
</feature>
<evidence type="ECO:0000313" key="3">
    <source>
        <dbReference type="Proteomes" id="UP001224682"/>
    </source>
</evidence>
<name>A0ABU0BFZ5_9HYPH</name>
<proteinExistence type="predicted"/>
<protein>
    <submittedName>
        <fullName evidence="2">Uncharacterized protein</fullName>
    </submittedName>
</protein>
<feature type="transmembrane region" description="Helical" evidence="1">
    <location>
        <begin position="275"/>
        <end position="295"/>
    </location>
</feature>
<keyword evidence="1" id="KW-1133">Transmembrane helix</keyword>
<evidence type="ECO:0000313" key="2">
    <source>
        <dbReference type="EMBL" id="MDQ0304758.1"/>
    </source>
</evidence>
<feature type="transmembrane region" description="Helical" evidence="1">
    <location>
        <begin position="361"/>
        <end position="380"/>
    </location>
</feature>
<keyword evidence="1" id="KW-0472">Membrane</keyword>
<dbReference type="Proteomes" id="UP001224682">
    <property type="component" value="Unassembled WGS sequence"/>
</dbReference>
<feature type="transmembrane region" description="Helical" evidence="1">
    <location>
        <begin position="176"/>
        <end position="205"/>
    </location>
</feature>
<feature type="transmembrane region" description="Helical" evidence="1">
    <location>
        <begin position="304"/>
        <end position="324"/>
    </location>
</feature>
<accession>A0ABU0BFZ5</accession>
<sequence length="441" mass="49275">MRGYKELKEINETLILFILAIMIVLIFSLPFIFYFNEIFNNTPYFDEWRTVPDAIRISHGDWSFYYLLVKEQGHSVIFYRLSTIIDAALFSYSLYITLFIGHSFLLFSALFITAIVASTQDANPIYRIAACIGVSSLLFNLHNWENILAPWIINSTSLLFCFIIATYIAPKKGVSYIIISTIFSILASLSFSNGFFVWICCFFIFISHRMFKRALFFCVLGFLFILYTVKDWGRVSIGVDIGNSILRMFSAVGNGLSFSPTAISTSAPVSVSDMHLLMITGLILILVSCWMVFLVRRDIARSSFAISLMLFGLGSCALIAVGRSTLPVEQAASSRYYFSAVPILIGIILILLDLSRKHRLAGIALSGCVAVIFASYIVAFRTEMAAAPYRKLAFDRWEKAVESYDTATDAELADHLSSPALIRSLARSLSDAKLGPFSAAK</sequence>
<organism evidence="2 3">
    <name type="scientific">Ancylobacter polymorphus</name>
    <dbReference type="NCBI Taxonomy" id="223390"/>
    <lineage>
        <taxon>Bacteria</taxon>
        <taxon>Pseudomonadati</taxon>
        <taxon>Pseudomonadota</taxon>
        <taxon>Alphaproteobacteria</taxon>
        <taxon>Hyphomicrobiales</taxon>
        <taxon>Xanthobacteraceae</taxon>
        <taxon>Ancylobacter</taxon>
    </lineage>
</organism>
<feature type="transmembrane region" description="Helical" evidence="1">
    <location>
        <begin position="211"/>
        <end position="229"/>
    </location>
</feature>
<evidence type="ECO:0000256" key="1">
    <source>
        <dbReference type="SAM" id="Phobius"/>
    </source>
</evidence>